<comment type="caution">
    <text evidence="2">The sequence shown here is derived from an EMBL/GenBank/DDBJ whole genome shotgun (WGS) entry which is preliminary data.</text>
</comment>
<keyword evidence="3" id="KW-1185">Reference proteome</keyword>
<dbReference type="EMBL" id="QGDH01000501">
    <property type="protein sequence ID" value="RAQ99622.1"/>
    <property type="molecule type" value="Genomic_DNA"/>
</dbReference>
<dbReference type="Proteomes" id="UP000249619">
    <property type="component" value="Unassembled WGS sequence"/>
</dbReference>
<evidence type="ECO:0000256" key="1">
    <source>
        <dbReference type="SAM" id="MobiDB-lite"/>
    </source>
</evidence>
<feature type="compositionally biased region" description="Polar residues" evidence="1">
    <location>
        <begin position="129"/>
        <end position="139"/>
    </location>
</feature>
<reference evidence="3" key="1">
    <citation type="submission" date="2018-05" db="EMBL/GenBank/DDBJ databases">
        <title>Draft genome sequence of Stemphylium lycopersici strain CIDEFI 213.</title>
        <authorList>
            <person name="Medina R."/>
            <person name="Franco M.E.E."/>
            <person name="Lucentini C.G."/>
            <person name="Saparrat M.C.N."/>
            <person name="Balatti P.A."/>
        </authorList>
    </citation>
    <scope>NUCLEOTIDE SEQUENCE [LARGE SCALE GENOMIC DNA]</scope>
    <source>
        <strain evidence="3">CIDEFI 213</strain>
    </source>
</reference>
<evidence type="ECO:0000313" key="2">
    <source>
        <dbReference type="EMBL" id="RAQ99622.1"/>
    </source>
</evidence>
<sequence length="171" mass="19220">MPSSSPSPSPSPKPEEPDNARTILDQRYELLAQRVGISKEVLYRETDGDLSNWTSSIDIGSNPVGKRLAAYVGCAIEELRTTDPSYEHRPIVPEPPRADETYPIAGSRGRRTRTPAPQPERPTDPHDIPQSQPYPTVSYQVPLRPLHNSYELLPRVEHYTKPLSPDKLVQF</sequence>
<accession>A0A364MRK3</accession>
<proteinExistence type="predicted"/>
<feature type="compositionally biased region" description="Basic and acidic residues" evidence="1">
    <location>
        <begin position="85"/>
        <end position="100"/>
    </location>
</feature>
<name>A0A364MRK3_STELY</name>
<dbReference type="AlphaFoldDB" id="A0A364MRK3"/>
<organism evidence="2 3">
    <name type="scientific">Stemphylium lycopersici</name>
    <name type="common">Tomato gray leaf spot disease fungus</name>
    <name type="synonym">Thyrospora lycopersici</name>
    <dbReference type="NCBI Taxonomy" id="183478"/>
    <lineage>
        <taxon>Eukaryota</taxon>
        <taxon>Fungi</taxon>
        <taxon>Dikarya</taxon>
        <taxon>Ascomycota</taxon>
        <taxon>Pezizomycotina</taxon>
        <taxon>Dothideomycetes</taxon>
        <taxon>Pleosporomycetidae</taxon>
        <taxon>Pleosporales</taxon>
        <taxon>Pleosporineae</taxon>
        <taxon>Pleosporaceae</taxon>
        <taxon>Stemphylium</taxon>
    </lineage>
</organism>
<protein>
    <submittedName>
        <fullName evidence="2">Uncharacterized protein</fullName>
    </submittedName>
</protein>
<evidence type="ECO:0000313" key="3">
    <source>
        <dbReference type="Proteomes" id="UP000249619"/>
    </source>
</evidence>
<gene>
    <name evidence="2" type="ORF">DDE83_009185</name>
</gene>
<feature type="region of interest" description="Disordered" evidence="1">
    <location>
        <begin position="85"/>
        <end position="140"/>
    </location>
</feature>